<evidence type="ECO:0000313" key="4">
    <source>
        <dbReference type="Proteomes" id="UP000317371"/>
    </source>
</evidence>
<protein>
    <submittedName>
        <fullName evidence="3">Gfo/Idh/MocA family oxidoreductase</fullName>
    </submittedName>
</protein>
<dbReference type="InterPro" id="IPR000683">
    <property type="entry name" value="Gfo/Idh/MocA-like_OxRdtase_N"/>
</dbReference>
<accession>A0A540VLW1</accession>
<dbReference type="AlphaFoldDB" id="A0A540VLW1"/>
<dbReference type="PANTHER" id="PTHR43818:SF1">
    <property type="entry name" value="GLYCOSYL HYDROLASE FAMILY 109 PROTEIN"/>
    <property type="match status" value="1"/>
</dbReference>
<evidence type="ECO:0000259" key="2">
    <source>
        <dbReference type="Pfam" id="PF22725"/>
    </source>
</evidence>
<name>A0A540VLW1_9CHLR</name>
<dbReference type="GO" id="GO:0000166">
    <property type="term" value="F:nucleotide binding"/>
    <property type="evidence" value="ECO:0007669"/>
    <property type="project" value="InterPro"/>
</dbReference>
<proteinExistence type="predicted"/>
<dbReference type="OrthoDB" id="9815825at2"/>
<dbReference type="Pfam" id="PF22725">
    <property type="entry name" value="GFO_IDH_MocA_C3"/>
    <property type="match status" value="1"/>
</dbReference>
<dbReference type="Gene3D" id="3.40.50.720">
    <property type="entry name" value="NAD(P)-binding Rossmann-like Domain"/>
    <property type="match status" value="1"/>
</dbReference>
<feature type="domain" description="GFO/IDH/MocA-like oxidoreductase" evidence="2">
    <location>
        <begin position="163"/>
        <end position="289"/>
    </location>
</feature>
<evidence type="ECO:0000259" key="1">
    <source>
        <dbReference type="Pfam" id="PF01408"/>
    </source>
</evidence>
<evidence type="ECO:0000313" key="3">
    <source>
        <dbReference type="EMBL" id="TQE97759.1"/>
    </source>
</evidence>
<sequence length="404" mass="44524">MWCPGLVEGSLHSPLAVPSSLERLLPMAQLRFGLVGAGGNQVGSARGLSHARHLATLDAGQIVAVCDRVAEAAEQAAGRLGAVAYTDYDRFLRHGLDVVILATPDVLHAQQAVEALQRGIAVLSEVPAATTVEDGRRLAQAVHRSGGFYMLLENYGYRDEIELIRRLVQAGKLGDVYFGEGEYLHDCRGLNRFPDGSLTWRGQYFSGYVYIWHSLRPLLYILDDRTTRVTAMMTMQPGRLEADIRIPDNVVSLFQTAGGRLLKIRVDIVSPRPHLMDYYALQGTKGSFEGSRGFGDPPRIWLEELEPADRPGRSGPSVSWRRLADFEEEYIPDRVAAREVAKRTGHGGSDYWTLKAFVEAYRAGNPSPVDVFRALDCSLPGPLVLESARRGGAPVEIPDPRTFI</sequence>
<dbReference type="InterPro" id="IPR055170">
    <property type="entry name" value="GFO_IDH_MocA-like_dom"/>
</dbReference>
<dbReference type="Pfam" id="PF01408">
    <property type="entry name" value="GFO_IDH_MocA"/>
    <property type="match status" value="1"/>
</dbReference>
<dbReference type="SUPFAM" id="SSF51735">
    <property type="entry name" value="NAD(P)-binding Rossmann-fold domains"/>
    <property type="match status" value="1"/>
</dbReference>
<dbReference type="InParanoid" id="A0A540VLW1"/>
<feature type="domain" description="Gfo/Idh/MocA-like oxidoreductase N-terminal" evidence="1">
    <location>
        <begin position="30"/>
        <end position="149"/>
    </location>
</feature>
<dbReference type="EMBL" id="VIGC01000002">
    <property type="protein sequence ID" value="TQE97759.1"/>
    <property type="molecule type" value="Genomic_DNA"/>
</dbReference>
<dbReference type="PANTHER" id="PTHR43818">
    <property type="entry name" value="BCDNA.GH03377"/>
    <property type="match status" value="1"/>
</dbReference>
<dbReference type="Gene3D" id="3.30.360.10">
    <property type="entry name" value="Dihydrodipicolinate Reductase, domain 2"/>
    <property type="match status" value="1"/>
</dbReference>
<organism evidence="3 4">
    <name type="scientific">Litorilinea aerophila</name>
    <dbReference type="NCBI Taxonomy" id="1204385"/>
    <lineage>
        <taxon>Bacteria</taxon>
        <taxon>Bacillati</taxon>
        <taxon>Chloroflexota</taxon>
        <taxon>Caldilineae</taxon>
        <taxon>Caldilineales</taxon>
        <taxon>Caldilineaceae</taxon>
        <taxon>Litorilinea</taxon>
    </lineage>
</organism>
<dbReference type="Proteomes" id="UP000317371">
    <property type="component" value="Unassembled WGS sequence"/>
</dbReference>
<dbReference type="SUPFAM" id="SSF55347">
    <property type="entry name" value="Glyceraldehyde-3-phosphate dehydrogenase-like, C-terminal domain"/>
    <property type="match status" value="1"/>
</dbReference>
<comment type="caution">
    <text evidence="3">The sequence shown here is derived from an EMBL/GenBank/DDBJ whole genome shotgun (WGS) entry which is preliminary data.</text>
</comment>
<reference evidence="3 4" key="1">
    <citation type="submission" date="2019-06" db="EMBL/GenBank/DDBJ databases">
        <title>Genome sequence of Litorilinea aerophila BAA-2444.</title>
        <authorList>
            <person name="Maclea K.S."/>
            <person name="Maurais E.G."/>
            <person name="Iannazzi L.C."/>
        </authorList>
    </citation>
    <scope>NUCLEOTIDE SEQUENCE [LARGE SCALE GENOMIC DNA]</scope>
    <source>
        <strain evidence="3 4">ATCC BAA-2444</strain>
    </source>
</reference>
<dbReference type="InterPro" id="IPR036291">
    <property type="entry name" value="NAD(P)-bd_dom_sf"/>
</dbReference>
<dbReference type="InterPro" id="IPR050463">
    <property type="entry name" value="Gfo/Idh/MocA_oxidrdct_glycsds"/>
</dbReference>
<gene>
    <name evidence="3" type="ORF">FKZ61_02510</name>
</gene>
<keyword evidence="4" id="KW-1185">Reference proteome</keyword>